<evidence type="ECO:0000313" key="6">
    <source>
        <dbReference type="Proteomes" id="UP000000591"/>
    </source>
</evidence>
<sequence length="696" mass="78654">MDILTIITNQPSKEGRTREAKSQSYPNRLSFQAAPQTNSSADMLETLKSKKPKVQYSRKGCSQCKKSHIKCDKVQPLCTTCAKKNILCTYELSFVFEDGSSKRKILKRLPKTKKKRPQEIVTPLSLASNSTSSLSTSSRSQSLSQMLPAVAVLHAEQECVRGNVRRASMDDTSDAQNQRSSTTSAGISNFSFESDQFDIQNFLDTSPADLILFDNAEFELNAWTEQQTHAGWKMFTFDWRDADWPEVMKLLEAYDPIQHGSPVSQPCAPTDLGVDPSELNRFVWTMARSTQLFGNFAIFPNDKMEELINVLWIINLHYGVIQDALTYGCGMFIKEVYERANYQTFAYHWGMIAMSSKESVSFDLLNTQLLKAVVFTDFVAVLFAYFLAIASNSTCERFEWDTYFPQGYHVIRHVRTLIPLSGCMSELERAAISAFGVLEDWFCQAEVIAQVISDKGGALSERTELEYLLTKVPPLLTSYQNKYDLMKGCFHNFNAIFLKLCLKLTDLKDRGVQLGGRHMIEYKLLNTNTSLALELHAFGSTLLEELEAIQPSKTELRQACNGIADHRLQHAMKNSHEMYFIGLQLYLKALFMDTPLNSPELVELLERMLEAGQNITYYSAKTICCHLFAFLGAEVALLINNRSLFKSFMGLLKTIADSGTAAAKNSMRRLNYISLVLETRSYTLLVNPIYNNGIDL</sequence>
<feature type="region of interest" description="Disordered" evidence="3">
    <location>
        <begin position="108"/>
        <end position="138"/>
    </location>
</feature>
<dbReference type="GO" id="GO:0008270">
    <property type="term" value="F:zinc ion binding"/>
    <property type="evidence" value="ECO:0007669"/>
    <property type="project" value="InterPro"/>
</dbReference>
<evidence type="ECO:0000256" key="2">
    <source>
        <dbReference type="ARBA" id="ARBA00023242"/>
    </source>
</evidence>
<dbReference type="Pfam" id="PF11951">
    <property type="entry name" value="Fungal_trans_2"/>
    <property type="match status" value="1"/>
</dbReference>
<dbReference type="KEGG" id="ago:AGOS_AGL361C"/>
<dbReference type="STRING" id="284811.Q751Q0"/>
<organism evidence="5 6">
    <name type="scientific">Eremothecium gossypii (strain ATCC 10895 / CBS 109.51 / FGSC 9923 / NRRL Y-1056)</name>
    <name type="common">Yeast</name>
    <name type="synonym">Ashbya gossypii</name>
    <dbReference type="NCBI Taxonomy" id="284811"/>
    <lineage>
        <taxon>Eukaryota</taxon>
        <taxon>Fungi</taxon>
        <taxon>Dikarya</taxon>
        <taxon>Ascomycota</taxon>
        <taxon>Saccharomycotina</taxon>
        <taxon>Saccharomycetes</taxon>
        <taxon>Saccharomycetales</taxon>
        <taxon>Saccharomycetaceae</taxon>
        <taxon>Eremothecium</taxon>
    </lineage>
</organism>
<feature type="compositionally biased region" description="Polar residues" evidence="3">
    <location>
        <begin position="174"/>
        <end position="187"/>
    </location>
</feature>
<dbReference type="GO" id="GO:0000976">
    <property type="term" value="F:transcription cis-regulatory region binding"/>
    <property type="evidence" value="ECO:0000318"/>
    <property type="project" value="GO_Central"/>
</dbReference>
<proteinExistence type="predicted"/>
<dbReference type="InterPro" id="IPR021858">
    <property type="entry name" value="Fun_TF"/>
</dbReference>
<feature type="compositionally biased region" description="Low complexity" evidence="3">
    <location>
        <begin position="124"/>
        <end position="138"/>
    </location>
</feature>
<evidence type="ECO:0000313" key="5">
    <source>
        <dbReference type="EMBL" id="AAS54130.1"/>
    </source>
</evidence>
<reference evidence="5 6" key="1">
    <citation type="journal article" date="2004" name="Science">
        <title>The Ashbya gossypii genome as a tool for mapping the ancient Saccharomyces cerevisiae genome.</title>
        <authorList>
            <person name="Dietrich F.S."/>
            <person name="Voegeli S."/>
            <person name="Brachat S."/>
            <person name="Lerch A."/>
            <person name="Gates K."/>
            <person name="Steiner S."/>
            <person name="Mohr C."/>
            <person name="Pohlmann R."/>
            <person name="Luedi P."/>
            <person name="Choi S."/>
            <person name="Wing R.A."/>
            <person name="Flavier A."/>
            <person name="Gaffney T.D."/>
            <person name="Philippsen P."/>
        </authorList>
    </citation>
    <scope>NUCLEOTIDE SEQUENCE [LARGE SCALE GENOMIC DNA]</scope>
    <source>
        <strain evidence="6">ATCC 10895 / CBS 109.51 / FGSC 9923 / NRRL Y-1056</strain>
    </source>
</reference>
<dbReference type="GO" id="GO:0045944">
    <property type="term" value="P:positive regulation of transcription by RNA polymerase II"/>
    <property type="evidence" value="ECO:0000318"/>
    <property type="project" value="GO_Central"/>
</dbReference>
<dbReference type="PROSITE" id="PS50048">
    <property type="entry name" value="ZN2_CY6_FUNGAL_2"/>
    <property type="match status" value="1"/>
</dbReference>
<dbReference type="InParanoid" id="Q751Q0"/>
<dbReference type="SUPFAM" id="SSF57701">
    <property type="entry name" value="Zn2/Cys6 DNA-binding domain"/>
    <property type="match status" value="1"/>
</dbReference>
<accession>Q751Q0</accession>
<dbReference type="HOGENOM" id="CLU_011912_0_0_1"/>
<dbReference type="AlphaFoldDB" id="Q751Q0"/>
<feature type="domain" description="Zn(2)-C6 fungal-type" evidence="4">
    <location>
        <begin position="60"/>
        <end position="90"/>
    </location>
</feature>
<gene>
    <name evidence="5" type="ORF">AGOS_AGL361C</name>
</gene>
<dbReference type="PROSITE" id="PS00463">
    <property type="entry name" value="ZN2_CY6_FUNGAL_1"/>
    <property type="match status" value="1"/>
</dbReference>
<name>Q751Q0_EREGS</name>
<dbReference type="Pfam" id="PF00172">
    <property type="entry name" value="Zn_clus"/>
    <property type="match status" value="1"/>
</dbReference>
<dbReference type="InterPro" id="IPR036864">
    <property type="entry name" value="Zn2-C6_fun-type_DNA-bd_sf"/>
</dbReference>
<dbReference type="GeneID" id="4622599"/>
<evidence type="ECO:0000256" key="1">
    <source>
        <dbReference type="ARBA" id="ARBA00004123"/>
    </source>
</evidence>
<dbReference type="Gene3D" id="4.10.240.10">
    <property type="entry name" value="Zn(2)-C6 fungal-type DNA-binding domain"/>
    <property type="match status" value="1"/>
</dbReference>
<dbReference type="OMA" id="NILCTYE"/>
<dbReference type="GO" id="GO:0003700">
    <property type="term" value="F:DNA-binding transcription factor activity"/>
    <property type="evidence" value="ECO:0000318"/>
    <property type="project" value="GO_Central"/>
</dbReference>
<dbReference type="PANTHER" id="PTHR37534">
    <property type="entry name" value="TRANSCRIPTIONAL ACTIVATOR PROTEIN UGA3"/>
    <property type="match status" value="1"/>
</dbReference>
<dbReference type="GO" id="GO:0000981">
    <property type="term" value="F:DNA-binding transcription factor activity, RNA polymerase II-specific"/>
    <property type="evidence" value="ECO:0007669"/>
    <property type="project" value="InterPro"/>
</dbReference>
<keyword evidence="2" id="KW-0539">Nucleus</keyword>
<dbReference type="InterPro" id="IPR001138">
    <property type="entry name" value="Zn2Cys6_DnaBD"/>
</dbReference>
<comment type="subcellular location">
    <subcellularLocation>
        <location evidence="1">Nucleus</location>
    </subcellularLocation>
</comment>
<evidence type="ECO:0000259" key="4">
    <source>
        <dbReference type="PROSITE" id="PS50048"/>
    </source>
</evidence>
<dbReference type="EMBL" id="AE016820">
    <property type="protein sequence ID" value="AAS54130.1"/>
    <property type="molecule type" value="Genomic_DNA"/>
</dbReference>
<dbReference type="RefSeq" id="NP_986306.1">
    <property type="nucleotide sequence ID" value="NM_211368.1"/>
</dbReference>
<protein>
    <submittedName>
        <fullName evidence="5">AGL361Cp</fullName>
    </submittedName>
</protein>
<reference evidence="6" key="2">
    <citation type="journal article" date="2013" name="G3 (Bethesda)">
        <title>Genomes of Ashbya fungi isolated from insects reveal four mating-type loci, numerous translocations, lack of transposons, and distinct gene duplications.</title>
        <authorList>
            <person name="Dietrich F.S."/>
            <person name="Voegeli S."/>
            <person name="Kuo S."/>
            <person name="Philippsen P."/>
        </authorList>
    </citation>
    <scope>GENOME REANNOTATION</scope>
    <source>
        <strain evidence="6">ATCC 10895 / CBS 109.51 / FGSC 9923 / NRRL Y-1056</strain>
    </source>
</reference>
<dbReference type="CDD" id="cd00067">
    <property type="entry name" value="GAL4"/>
    <property type="match status" value="1"/>
</dbReference>
<keyword evidence="6" id="KW-1185">Reference proteome</keyword>
<evidence type="ECO:0000256" key="3">
    <source>
        <dbReference type="SAM" id="MobiDB-lite"/>
    </source>
</evidence>
<dbReference type="GO" id="GO:0005634">
    <property type="term" value="C:nucleus"/>
    <property type="evidence" value="ECO:0000318"/>
    <property type="project" value="GO_Central"/>
</dbReference>
<dbReference type="Proteomes" id="UP000000591">
    <property type="component" value="Chromosome VII"/>
</dbReference>
<dbReference type="SMART" id="SM00066">
    <property type="entry name" value="GAL4"/>
    <property type="match status" value="1"/>
</dbReference>
<dbReference type="eggNOG" id="ENOG502R1US">
    <property type="taxonomic scope" value="Eukaryota"/>
</dbReference>
<dbReference type="OrthoDB" id="3994232at2759"/>
<feature type="region of interest" description="Disordered" evidence="3">
    <location>
        <begin position="166"/>
        <end position="187"/>
    </location>
</feature>
<dbReference type="PANTHER" id="PTHR37534:SF49">
    <property type="entry name" value="LYSINE BIOSYNTHESIS REGULATORY PROTEIN LYS14"/>
    <property type="match status" value="1"/>
</dbReference>